<keyword evidence="3" id="KW-1185">Reference proteome</keyword>
<organism evidence="2 3">
    <name type="scientific">Acropora cervicornis</name>
    <name type="common">Staghorn coral</name>
    <dbReference type="NCBI Taxonomy" id="6130"/>
    <lineage>
        <taxon>Eukaryota</taxon>
        <taxon>Metazoa</taxon>
        <taxon>Cnidaria</taxon>
        <taxon>Anthozoa</taxon>
        <taxon>Hexacorallia</taxon>
        <taxon>Scleractinia</taxon>
        <taxon>Astrocoeniina</taxon>
        <taxon>Acroporidae</taxon>
        <taxon>Acropora</taxon>
    </lineage>
</organism>
<dbReference type="EMBL" id="JARQWQ010000093">
    <property type="protein sequence ID" value="KAK2551802.1"/>
    <property type="molecule type" value="Genomic_DNA"/>
</dbReference>
<comment type="caution">
    <text evidence="2">The sequence shown here is derived from an EMBL/GenBank/DDBJ whole genome shotgun (WGS) entry which is preliminary data.</text>
</comment>
<dbReference type="AlphaFoldDB" id="A0AAD9PZ68"/>
<name>A0AAD9PZ68_ACRCE</name>
<evidence type="ECO:0000313" key="3">
    <source>
        <dbReference type="Proteomes" id="UP001249851"/>
    </source>
</evidence>
<sequence>MADQASFQGLQEWSDIFSKSLGKQSEKYYRKFLIDIASIFLGLKQSLLFDYAFVDLRNATRLIGSIAENEWVDRRADILKVGENIFFTRLKPLISNLRKTIDSKEFTLIDVSGKLQEPRVLEDAIARRVMEQFRNIVDNLEEKLNDSDLHSPKVDEVMTRYRLVDLSGLFLDEQLWCIPSVFGFLLGYPVIYWCENASEDNCLTLVPLNRYKLTFKASVSSLCSSQIPDCCRTLVAGSCGKFKSCNHTLFSFTAPITLESSYQSQVSEWKKKIHLLGEILDISQDLTCEKTTVTLAQVSL</sequence>
<evidence type="ECO:0000313" key="2">
    <source>
        <dbReference type="EMBL" id="KAK2551802.1"/>
    </source>
</evidence>
<dbReference type="PANTHER" id="PTHR31366">
    <property type="entry name" value="UPF0739 PROTEIN C1ORF74"/>
    <property type="match status" value="1"/>
</dbReference>
<protein>
    <submittedName>
        <fullName evidence="2">UPF0739 protein C1orf74-like protein</fullName>
    </submittedName>
</protein>
<proteinExistence type="inferred from homology"/>
<dbReference type="Pfam" id="PF14953">
    <property type="entry name" value="DUF4504"/>
    <property type="match status" value="1"/>
</dbReference>
<comment type="similarity">
    <text evidence="1">Belongs to the UPF0739 family.</text>
</comment>
<evidence type="ECO:0000256" key="1">
    <source>
        <dbReference type="ARBA" id="ARBA00007065"/>
    </source>
</evidence>
<dbReference type="Proteomes" id="UP001249851">
    <property type="component" value="Unassembled WGS sequence"/>
</dbReference>
<gene>
    <name evidence="2" type="ORF">P5673_027223</name>
</gene>
<dbReference type="InterPro" id="IPR027850">
    <property type="entry name" value="DUF4504"/>
</dbReference>
<dbReference type="PANTHER" id="PTHR31366:SF2">
    <property type="entry name" value="UPF0739 PROTEIN C1ORF74"/>
    <property type="match status" value="1"/>
</dbReference>
<accession>A0AAD9PZ68</accession>
<reference evidence="2" key="2">
    <citation type="journal article" date="2023" name="Science">
        <title>Genomic signatures of disease resistance in endangered staghorn corals.</title>
        <authorList>
            <person name="Vollmer S.V."/>
            <person name="Selwyn J.D."/>
            <person name="Despard B.A."/>
            <person name="Roesel C.L."/>
        </authorList>
    </citation>
    <scope>NUCLEOTIDE SEQUENCE</scope>
    <source>
        <strain evidence="2">K2</strain>
    </source>
</reference>
<reference evidence="2" key="1">
    <citation type="journal article" date="2023" name="G3 (Bethesda)">
        <title>Whole genome assembly and annotation of the endangered Caribbean coral Acropora cervicornis.</title>
        <authorList>
            <person name="Selwyn J.D."/>
            <person name="Vollmer S.V."/>
        </authorList>
    </citation>
    <scope>NUCLEOTIDE SEQUENCE</scope>
    <source>
        <strain evidence="2">K2</strain>
    </source>
</reference>